<gene>
    <name evidence="1" type="ORF">H9854_00130</name>
</gene>
<accession>A0A9D2B498</accession>
<dbReference type="AlphaFoldDB" id="A0A9D2B498"/>
<protein>
    <submittedName>
        <fullName evidence="1">Thiol:disulfide interchange protein</fullName>
    </submittedName>
</protein>
<dbReference type="SUPFAM" id="SSF52833">
    <property type="entry name" value="Thioredoxin-like"/>
    <property type="match status" value="1"/>
</dbReference>
<dbReference type="EMBL" id="DXFC01000004">
    <property type="protein sequence ID" value="HIX60638.1"/>
    <property type="molecule type" value="Genomic_DNA"/>
</dbReference>
<evidence type="ECO:0000313" key="1">
    <source>
        <dbReference type="EMBL" id="HIX60638.1"/>
    </source>
</evidence>
<dbReference type="Gene3D" id="3.40.30.10">
    <property type="entry name" value="Glutaredoxin"/>
    <property type="match status" value="1"/>
</dbReference>
<sequence>FGDPVVAERLAQMQIVRPDVTRNDATDQTLLQHWGVMGPPTLILVGPNGTEHRDLRMVGEVNKSEFLARLDEAGTP</sequence>
<evidence type="ECO:0000313" key="2">
    <source>
        <dbReference type="Proteomes" id="UP000824248"/>
    </source>
</evidence>
<reference evidence="1" key="2">
    <citation type="submission" date="2021-04" db="EMBL/GenBank/DDBJ databases">
        <authorList>
            <person name="Gilroy R."/>
        </authorList>
    </citation>
    <scope>NUCLEOTIDE SEQUENCE</scope>
    <source>
        <strain evidence="1">1193</strain>
    </source>
</reference>
<dbReference type="InterPro" id="IPR036249">
    <property type="entry name" value="Thioredoxin-like_sf"/>
</dbReference>
<organism evidence="1 2">
    <name type="scientific">Candidatus Halomonas stercoripullorum</name>
    <dbReference type="NCBI Taxonomy" id="2838617"/>
    <lineage>
        <taxon>Bacteria</taxon>
        <taxon>Pseudomonadati</taxon>
        <taxon>Pseudomonadota</taxon>
        <taxon>Gammaproteobacteria</taxon>
        <taxon>Oceanospirillales</taxon>
        <taxon>Halomonadaceae</taxon>
        <taxon>Halomonas</taxon>
    </lineage>
</organism>
<name>A0A9D2B498_9GAMM</name>
<dbReference type="Proteomes" id="UP000824248">
    <property type="component" value="Unassembled WGS sequence"/>
</dbReference>
<feature type="non-terminal residue" evidence="1">
    <location>
        <position position="1"/>
    </location>
</feature>
<comment type="caution">
    <text evidence="1">The sequence shown here is derived from an EMBL/GenBank/DDBJ whole genome shotgun (WGS) entry which is preliminary data.</text>
</comment>
<reference evidence="1" key="1">
    <citation type="journal article" date="2021" name="PeerJ">
        <title>Extensive microbial diversity within the chicken gut microbiome revealed by metagenomics and culture.</title>
        <authorList>
            <person name="Gilroy R."/>
            <person name="Ravi A."/>
            <person name="Getino M."/>
            <person name="Pursley I."/>
            <person name="Horton D.L."/>
            <person name="Alikhan N.F."/>
            <person name="Baker D."/>
            <person name="Gharbi K."/>
            <person name="Hall N."/>
            <person name="Watson M."/>
            <person name="Adriaenssens E.M."/>
            <person name="Foster-Nyarko E."/>
            <person name="Jarju S."/>
            <person name="Secka A."/>
            <person name="Antonio M."/>
            <person name="Oren A."/>
            <person name="Chaudhuri R.R."/>
            <person name="La Ragione R."/>
            <person name="Hildebrand F."/>
            <person name="Pallen M.J."/>
        </authorList>
    </citation>
    <scope>NUCLEOTIDE SEQUENCE</scope>
    <source>
        <strain evidence="1">1193</strain>
    </source>
</reference>
<proteinExistence type="predicted"/>